<dbReference type="SUPFAM" id="SSF46626">
    <property type="entry name" value="Cytochrome c"/>
    <property type="match status" value="1"/>
</dbReference>
<feature type="domain" description="DUF1549" evidence="1">
    <location>
        <begin position="159"/>
        <end position="365"/>
    </location>
</feature>
<dbReference type="Pfam" id="PF07635">
    <property type="entry name" value="PSCyt1"/>
    <property type="match status" value="1"/>
</dbReference>
<dbReference type="InterPro" id="IPR036909">
    <property type="entry name" value="Cyt_c-like_dom_sf"/>
</dbReference>
<protein>
    <submittedName>
        <fullName evidence="4">Planctomycete cytochrome C</fullName>
    </submittedName>
</protein>
<dbReference type="PANTHER" id="PTHR35889">
    <property type="entry name" value="CYCLOINULO-OLIGOSACCHARIDE FRUCTANOTRANSFERASE-RELATED"/>
    <property type="match status" value="1"/>
</dbReference>
<name>A0ABX5XQM7_9BACT</name>
<accession>A0ABX5XQM7</accession>
<evidence type="ECO:0000259" key="2">
    <source>
        <dbReference type="Pfam" id="PF07587"/>
    </source>
</evidence>
<dbReference type="Proteomes" id="UP000318081">
    <property type="component" value="Chromosome"/>
</dbReference>
<evidence type="ECO:0000313" key="5">
    <source>
        <dbReference type="Proteomes" id="UP000318081"/>
    </source>
</evidence>
<feature type="domain" description="Cytochrome C Planctomycete-type" evidence="3">
    <location>
        <begin position="51"/>
        <end position="111"/>
    </location>
</feature>
<sequence>MSRLSCTILVAFLAPLCGVFDGIVLGGAADHVAAADVDFDSQVRPILSDKCFQCHGPDEATREADLRLDTVEGARADLGGYAAFVPHDPENSEGLRRVLSSYPDEVMPPPDSKLTLTEREKKILQTWVQSGATWSEHWSFVAPNMPDVPEDPSSWSRNEIDRFIRARAIAAGVSPQAEADRETLIRRVTLDLTGLPPTPQEVDAFLADPSDDAYERLVDRLLASPRYAERMAWDWLDAARYADTDGFQGDPTRTMWPWRDWLVDALNANMPFDQFTIEMLAGDLLDNPTPEQILATGFNRNHMFNGEGGRIAEETRVENVFDRAETTGTVWLGLTMTCCRCHDHKFDPISLKEYFQFYAFFDNTSETGRSGRGKTPPVLNYLDEDQRRRRDDVAAELQSIKAELTAPRPDLDNDQAAWEIELRAKLASDSGSAELGPWWQLGPIPADGRRAFDQDLGPESGVELTSAVGELTWTKRADVKDGVVQPLPDTVGATYFYRKIDSSSKRTLQLSLGSDDAIKVFFGGKEVLANFTARAAAADQERLQIELAPGENELLIKIVNTGGIGGFYFNKTSESVFGLPTEVVAAVKTEPQKQTPDQRNVLREHFRSKHWPQWKTLAPRRDQLNKQLAALDKQAVTVMVMDDLPSDRQRQTLILERGGYDKPTDVAVQPGTPAALPPLPDDAPRNRLTLARWLVSPANPLTARVTVNRYWQTFFGRGIVESTEDFGLQGDRPTHPDLLDWLATHFVQSGWNVKQLHKLIVMSATYRQSSKFTQESLQSDPQNKWFARAPRYRLPSWMLRDQALSVSGLLSPELGGPAVKPYQPEGIWAEATFGKIRYTPDSGEKLYRRSLYIFWRRIVGPTMFFDGAKRQTCEVKPTRTNTPLHALTTLNETTFVESARMMAQRVLQEKESQTARLGYAFRLATARKPKDRELTVLKNRVEQLRLDFDSNPEDALQLLSVGQSPRDPQLDPAEHAAYTVVCSILLNLDETLSKP</sequence>
<dbReference type="PANTHER" id="PTHR35889:SF3">
    <property type="entry name" value="F-BOX DOMAIN-CONTAINING PROTEIN"/>
    <property type="match status" value="1"/>
</dbReference>
<reference evidence="4 5" key="1">
    <citation type="submission" date="2019-02" db="EMBL/GenBank/DDBJ databases">
        <title>Deep-cultivation of Planctomycetes and their phenomic and genomic characterization uncovers novel biology.</title>
        <authorList>
            <person name="Wiegand S."/>
            <person name="Jogler M."/>
            <person name="Boedeker C."/>
            <person name="Pinto D."/>
            <person name="Vollmers J."/>
            <person name="Rivas-Marin E."/>
            <person name="Kohn T."/>
            <person name="Peeters S.H."/>
            <person name="Heuer A."/>
            <person name="Rast P."/>
            <person name="Oberbeckmann S."/>
            <person name="Bunk B."/>
            <person name="Jeske O."/>
            <person name="Meyerdierks A."/>
            <person name="Storesund J.E."/>
            <person name="Kallscheuer N."/>
            <person name="Luecker S."/>
            <person name="Lage O.M."/>
            <person name="Pohl T."/>
            <person name="Merkel B.J."/>
            <person name="Hornburger P."/>
            <person name="Mueller R.-W."/>
            <person name="Bruemmer F."/>
            <person name="Labrenz M."/>
            <person name="Spormann A.M."/>
            <person name="Op den Camp H."/>
            <person name="Overmann J."/>
            <person name="Amann R."/>
            <person name="Jetten M.S.M."/>
            <person name="Mascher T."/>
            <person name="Medema M.H."/>
            <person name="Devos D.P."/>
            <person name="Kaster A.-K."/>
            <person name="Ovreas L."/>
            <person name="Rohde M."/>
            <person name="Galperin M.Y."/>
            <person name="Jogler C."/>
        </authorList>
    </citation>
    <scope>NUCLEOTIDE SEQUENCE [LARGE SCALE GENOMIC DNA]</scope>
    <source>
        <strain evidence="4 5">TBK1r</strain>
    </source>
</reference>
<dbReference type="Pfam" id="PF07587">
    <property type="entry name" value="PSD1"/>
    <property type="match status" value="1"/>
</dbReference>
<evidence type="ECO:0000313" key="4">
    <source>
        <dbReference type="EMBL" id="QDV84307.1"/>
    </source>
</evidence>
<feature type="domain" description="DUF1553" evidence="2">
    <location>
        <begin position="686"/>
        <end position="939"/>
    </location>
</feature>
<dbReference type="InterPro" id="IPR011444">
    <property type="entry name" value="DUF1549"/>
</dbReference>
<gene>
    <name evidence="4" type="ORF">TBK1r_32520</name>
</gene>
<evidence type="ECO:0000259" key="3">
    <source>
        <dbReference type="Pfam" id="PF07635"/>
    </source>
</evidence>
<evidence type="ECO:0000259" key="1">
    <source>
        <dbReference type="Pfam" id="PF07583"/>
    </source>
</evidence>
<keyword evidence="5" id="KW-1185">Reference proteome</keyword>
<organism evidence="4 5">
    <name type="scientific">Stieleria magnilauensis</name>
    <dbReference type="NCBI Taxonomy" id="2527963"/>
    <lineage>
        <taxon>Bacteria</taxon>
        <taxon>Pseudomonadati</taxon>
        <taxon>Planctomycetota</taxon>
        <taxon>Planctomycetia</taxon>
        <taxon>Pirellulales</taxon>
        <taxon>Pirellulaceae</taxon>
        <taxon>Stieleria</taxon>
    </lineage>
</organism>
<dbReference type="InterPro" id="IPR011429">
    <property type="entry name" value="Cyt_c_Planctomycete-type"/>
</dbReference>
<dbReference type="EMBL" id="CP036432">
    <property type="protein sequence ID" value="QDV84307.1"/>
    <property type="molecule type" value="Genomic_DNA"/>
</dbReference>
<proteinExistence type="predicted"/>
<dbReference type="Pfam" id="PF07583">
    <property type="entry name" value="PSCyt2"/>
    <property type="match status" value="1"/>
</dbReference>
<dbReference type="RefSeq" id="WP_145212398.1">
    <property type="nucleotide sequence ID" value="NZ_CP036432.1"/>
</dbReference>
<dbReference type="InterPro" id="IPR022655">
    <property type="entry name" value="DUF1553"/>
</dbReference>